<accession>A0A0V0GR56</accession>
<evidence type="ECO:0000313" key="1">
    <source>
        <dbReference type="EMBL" id="JAP10542.1"/>
    </source>
</evidence>
<organism evidence="1">
    <name type="scientific">Solanum chacoense</name>
    <name type="common">Chaco potato</name>
    <dbReference type="NCBI Taxonomy" id="4108"/>
    <lineage>
        <taxon>Eukaryota</taxon>
        <taxon>Viridiplantae</taxon>
        <taxon>Streptophyta</taxon>
        <taxon>Embryophyta</taxon>
        <taxon>Tracheophyta</taxon>
        <taxon>Spermatophyta</taxon>
        <taxon>Magnoliopsida</taxon>
        <taxon>eudicotyledons</taxon>
        <taxon>Gunneridae</taxon>
        <taxon>Pentapetalae</taxon>
        <taxon>asterids</taxon>
        <taxon>lamiids</taxon>
        <taxon>Solanales</taxon>
        <taxon>Solanaceae</taxon>
        <taxon>Solanoideae</taxon>
        <taxon>Solaneae</taxon>
        <taxon>Solanum</taxon>
    </lineage>
</organism>
<protein>
    <submittedName>
        <fullName evidence="1">Putative ovule protein</fullName>
    </submittedName>
</protein>
<dbReference type="EMBL" id="GEDG01032933">
    <property type="protein sequence ID" value="JAP10542.1"/>
    <property type="molecule type" value="Transcribed_RNA"/>
</dbReference>
<reference evidence="1" key="1">
    <citation type="submission" date="2015-12" db="EMBL/GenBank/DDBJ databases">
        <title>Gene expression during late stages of embryo sac development: a critical building block for successful pollen-pistil interactions.</title>
        <authorList>
            <person name="Liu Y."/>
            <person name="Joly V."/>
            <person name="Sabar M."/>
            <person name="Matton D.P."/>
        </authorList>
    </citation>
    <scope>NUCLEOTIDE SEQUENCE</scope>
</reference>
<sequence length="72" mass="8331">METKYANHFKKPYKPVGILKLPIQCHLGIYLCYFLNSLVYYLSVRITPESLETIQPSPKSFSEPTGAFKSRF</sequence>
<proteinExistence type="predicted"/>
<dbReference type="AlphaFoldDB" id="A0A0V0GR56"/>
<name>A0A0V0GR56_SOLCH</name>